<dbReference type="RefSeq" id="WP_110673363.1">
    <property type="nucleotide sequence ID" value="NZ_PYBW01000185.1"/>
</dbReference>
<evidence type="ECO:0000313" key="1">
    <source>
        <dbReference type="EMBL" id="PYC66102.1"/>
    </source>
</evidence>
<dbReference type="AlphaFoldDB" id="A0A2V4N4X9"/>
<accession>A0A2V4N4X9</accession>
<reference evidence="1 2" key="1">
    <citation type="submission" date="2018-03" db="EMBL/GenBank/DDBJ databases">
        <title>Bioinformatic expansion and discovery of thiopeptide antibiotics.</title>
        <authorList>
            <person name="Schwalen C.J."/>
            <person name="Hudson G.A."/>
            <person name="Mitchell D.A."/>
        </authorList>
    </citation>
    <scope>NUCLEOTIDE SEQUENCE [LARGE SCALE GENOMIC DNA]</scope>
    <source>
        <strain evidence="1 2">ATCC 21389</strain>
    </source>
</reference>
<comment type="caution">
    <text evidence="1">The sequence shown here is derived from an EMBL/GenBank/DDBJ whole genome shotgun (WGS) entry which is preliminary data.</text>
</comment>
<gene>
    <name evidence="1" type="ORF">C7C46_31630</name>
</gene>
<name>A0A2V4N4X9_9ACTN</name>
<dbReference type="InterPro" id="IPR011008">
    <property type="entry name" value="Dimeric_a/b-barrel"/>
</dbReference>
<sequence length="109" mass="12241">MTAEQIPSTAVIRVSRAEFEPGRYEEIREMNVATGRYLVPAIQQLPGLISFHTGVSPDGSIVQISIWDTDEHAQQLNHLKEMAVIARGEAERAGARFLPIVHYPMDWNI</sequence>
<dbReference type="Proteomes" id="UP000248039">
    <property type="component" value="Unassembled WGS sequence"/>
</dbReference>
<protein>
    <recommendedName>
        <fullName evidence="3">ABM domain-containing protein</fullName>
    </recommendedName>
</protein>
<evidence type="ECO:0008006" key="3">
    <source>
        <dbReference type="Google" id="ProtNLM"/>
    </source>
</evidence>
<proteinExistence type="predicted"/>
<evidence type="ECO:0000313" key="2">
    <source>
        <dbReference type="Proteomes" id="UP000248039"/>
    </source>
</evidence>
<organism evidence="1 2">
    <name type="scientific">Streptomyces tateyamensis</name>
    <dbReference type="NCBI Taxonomy" id="565073"/>
    <lineage>
        <taxon>Bacteria</taxon>
        <taxon>Bacillati</taxon>
        <taxon>Actinomycetota</taxon>
        <taxon>Actinomycetes</taxon>
        <taxon>Kitasatosporales</taxon>
        <taxon>Streptomycetaceae</taxon>
        <taxon>Streptomyces</taxon>
    </lineage>
</organism>
<dbReference type="OrthoDB" id="9153483at2"/>
<keyword evidence="2" id="KW-1185">Reference proteome</keyword>
<dbReference type="EMBL" id="PYBW01000185">
    <property type="protein sequence ID" value="PYC66102.1"/>
    <property type="molecule type" value="Genomic_DNA"/>
</dbReference>
<dbReference type="SUPFAM" id="SSF54909">
    <property type="entry name" value="Dimeric alpha+beta barrel"/>
    <property type="match status" value="1"/>
</dbReference>